<keyword evidence="9" id="KW-0479">Metal-binding</keyword>
<evidence type="ECO:0000313" key="23">
    <source>
        <dbReference type="Proteomes" id="UP000829291"/>
    </source>
</evidence>
<name>A0A6J0B9D1_NEOLC</name>
<evidence type="ECO:0000256" key="12">
    <source>
        <dbReference type="ARBA" id="ARBA00022777"/>
    </source>
</evidence>
<dbReference type="PANTHER" id="PTHR23255">
    <property type="entry name" value="TRANSFORMING GROWTH FACTOR-BETA RECEPTOR TYPE I AND II"/>
    <property type="match status" value="1"/>
</dbReference>
<keyword evidence="12" id="KW-0418">Kinase</keyword>
<dbReference type="AlphaFoldDB" id="A0A6J0B9D1"/>
<evidence type="ECO:0000256" key="3">
    <source>
        <dbReference type="ARBA" id="ARBA00004479"/>
    </source>
</evidence>
<keyword evidence="14" id="KW-0460">Magnesium</keyword>
<dbReference type="GO" id="GO:0005524">
    <property type="term" value="F:ATP binding"/>
    <property type="evidence" value="ECO:0007669"/>
    <property type="project" value="UniProtKB-UniRule"/>
</dbReference>
<dbReference type="SMART" id="SM00467">
    <property type="entry name" value="GS"/>
    <property type="match status" value="1"/>
</dbReference>
<dbReference type="GO" id="GO:0006950">
    <property type="term" value="P:response to stress"/>
    <property type="evidence" value="ECO:0007669"/>
    <property type="project" value="UniProtKB-ARBA"/>
</dbReference>
<comment type="similarity">
    <text evidence="4">Belongs to the protein kinase superfamily. TKL Ser/Thr protein kinase family. TGFB receptor subfamily.</text>
</comment>
<keyword evidence="15 19" id="KW-1133">Transmembrane helix</keyword>
<keyword evidence="10 20" id="KW-0732">Signal</keyword>
<evidence type="ECO:0000256" key="6">
    <source>
        <dbReference type="ARBA" id="ARBA00022527"/>
    </source>
</evidence>
<dbReference type="CDD" id="cd23596">
    <property type="entry name" value="TFP_LU_ECD_Tkv"/>
    <property type="match status" value="1"/>
</dbReference>
<dbReference type="PANTHER" id="PTHR23255:SF68">
    <property type="entry name" value="RECEPTOR PROTEIN SERINE_THREONINE KINASE"/>
    <property type="match status" value="1"/>
</dbReference>
<gene>
    <name evidence="24" type="primary">LOC107218268</name>
</gene>
<dbReference type="PROSITE" id="PS00107">
    <property type="entry name" value="PROTEIN_KINASE_ATP"/>
    <property type="match status" value="1"/>
</dbReference>
<feature type="signal peptide" evidence="20">
    <location>
        <begin position="1"/>
        <end position="17"/>
    </location>
</feature>
<keyword evidence="16 19" id="KW-0472">Membrane</keyword>
<dbReference type="EC" id="2.7.11.30" evidence="5"/>
<dbReference type="SUPFAM" id="SSF57302">
    <property type="entry name" value="Snake toxin-like"/>
    <property type="match status" value="1"/>
</dbReference>
<dbReference type="InParanoid" id="A0A6J0B9D1"/>
<evidence type="ECO:0000259" key="22">
    <source>
        <dbReference type="PROSITE" id="PS51256"/>
    </source>
</evidence>
<keyword evidence="7" id="KW-0808">Transferase</keyword>
<feature type="transmembrane region" description="Helical" evidence="19">
    <location>
        <begin position="124"/>
        <end position="148"/>
    </location>
</feature>
<protein>
    <recommendedName>
        <fullName evidence="5">receptor protein serine/threonine kinase</fullName>
        <ecNumber evidence="5">2.7.11.30</ecNumber>
    </recommendedName>
</protein>
<evidence type="ECO:0000256" key="15">
    <source>
        <dbReference type="ARBA" id="ARBA00022989"/>
    </source>
</evidence>
<dbReference type="Pfam" id="PF01064">
    <property type="entry name" value="Activin_recp"/>
    <property type="match status" value="1"/>
</dbReference>
<reference evidence="24" key="1">
    <citation type="submission" date="2025-08" db="UniProtKB">
        <authorList>
            <consortium name="RefSeq"/>
        </authorList>
    </citation>
    <scope>IDENTIFICATION</scope>
    <source>
        <tissue evidence="24">Thorax and Abdomen</tissue>
    </source>
</reference>
<comment type="subcellular location">
    <subcellularLocation>
        <location evidence="3">Membrane</location>
        <topology evidence="3">Single-pass type I membrane protein</topology>
    </subcellularLocation>
</comment>
<evidence type="ECO:0000256" key="10">
    <source>
        <dbReference type="ARBA" id="ARBA00022729"/>
    </source>
</evidence>
<feature type="domain" description="Protein kinase" evidence="21">
    <location>
        <begin position="195"/>
        <end position="491"/>
    </location>
</feature>
<dbReference type="RefSeq" id="XP_015511579.2">
    <property type="nucleotide sequence ID" value="XM_015656093.2"/>
</dbReference>
<dbReference type="GO" id="GO:0004675">
    <property type="term" value="F:transmembrane receptor protein serine/threonine kinase activity"/>
    <property type="evidence" value="ECO:0007669"/>
    <property type="project" value="UniProtKB-EC"/>
</dbReference>
<evidence type="ECO:0000256" key="4">
    <source>
        <dbReference type="ARBA" id="ARBA00009605"/>
    </source>
</evidence>
<comment type="cofactor">
    <cofactor evidence="1">
        <name>Mn(2+)</name>
        <dbReference type="ChEBI" id="CHEBI:29035"/>
    </cofactor>
</comment>
<dbReference type="GO" id="GO:0071363">
    <property type="term" value="P:cellular response to growth factor stimulus"/>
    <property type="evidence" value="ECO:0007669"/>
    <property type="project" value="TreeGrafter"/>
</dbReference>
<evidence type="ECO:0000256" key="8">
    <source>
        <dbReference type="ARBA" id="ARBA00022692"/>
    </source>
</evidence>
<feature type="chain" id="PRO_5045074130" description="receptor protein serine/threonine kinase" evidence="20">
    <location>
        <begin position="18"/>
        <end position="502"/>
    </location>
</feature>
<dbReference type="InterPro" id="IPR045860">
    <property type="entry name" value="Snake_toxin-like_sf"/>
</dbReference>
<dbReference type="PROSITE" id="PS00108">
    <property type="entry name" value="PROTEIN_KINASE_ST"/>
    <property type="match status" value="1"/>
</dbReference>
<evidence type="ECO:0000256" key="7">
    <source>
        <dbReference type="ARBA" id="ARBA00022679"/>
    </source>
</evidence>
<evidence type="ECO:0000256" key="5">
    <source>
        <dbReference type="ARBA" id="ARBA00012401"/>
    </source>
</evidence>
<dbReference type="InterPro" id="IPR017441">
    <property type="entry name" value="Protein_kinase_ATP_BS"/>
</dbReference>
<dbReference type="Proteomes" id="UP000829291">
    <property type="component" value="Chromosome 1"/>
</dbReference>
<dbReference type="PROSITE" id="PS51256">
    <property type="entry name" value="GS"/>
    <property type="match status" value="1"/>
</dbReference>
<evidence type="ECO:0000256" key="19">
    <source>
        <dbReference type="SAM" id="Phobius"/>
    </source>
</evidence>
<dbReference type="GO" id="GO:0046872">
    <property type="term" value="F:metal ion binding"/>
    <property type="evidence" value="ECO:0007669"/>
    <property type="project" value="UniProtKB-KW"/>
</dbReference>
<evidence type="ECO:0000313" key="24">
    <source>
        <dbReference type="RefSeq" id="XP_015511579.2"/>
    </source>
</evidence>
<dbReference type="PROSITE" id="PS50011">
    <property type="entry name" value="PROTEIN_KINASE_DOM"/>
    <property type="match status" value="1"/>
</dbReference>
<evidence type="ECO:0000256" key="16">
    <source>
        <dbReference type="ARBA" id="ARBA00023136"/>
    </source>
</evidence>
<dbReference type="Gene3D" id="3.30.200.20">
    <property type="entry name" value="Phosphorylase Kinase, domain 1"/>
    <property type="match status" value="1"/>
</dbReference>
<proteinExistence type="inferred from homology"/>
<evidence type="ECO:0000256" key="20">
    <source>
        <dbReference type="SAM" id="SignalP"/>
    </source>
</evidence>
<keyword evidence="11 18" id="KW-0547">Nucleotide-binding</keyword>
<dbReference type="OrthoDB" id="69842at2759"/>
<dbReference type="Pfam" id="PF08515">
    <property type="entry name" value="TGF_beta_GS"/>
    <property type="match status" value="1"/>
</dbReference>
<organism evidence="24">
    <name type="scientific">Neodiprion lecontei</name>
    <name type="common">Redheaded pine sawfly</name>
    <dbReference type="NCBI Taxonomy" id="441921"/>
    <lineage>
        <taxon>Eukaryota</taxon>
        <taxon>Metazoa</taxon>
        <taxon>Ecdysozoa</taxon>
        <taxon>Arthropoda</taxon>
        <taxon>Hexapoda</taxon>
        <taxon>Insecta</taxon>
        <taxon>Pterygota</taxon>
        <taxon>Neoptera</taxon>
        <taxon>Endopterygota</taxon>
        <taxon>Hymenoptera</taxon>
        <taxon>Tenthredinoidea</taxon>
        <taxon>Diprionidae</taxon>
        <taxon>Diprioninae</taxon>
        <taxon>Neodiprion</taxon>
    </lineage>
</organism>
<dbReference type="GeneID" id="107218268"/>
<feature type="domain" description="GS" evidence="22">
    <location>
        <begin position="167"/>
        <end position="194"/>
    </location>
</feature>
<dbReference type="SMART" id="SM00220">
    <property type="entry name" value="S_TKc"/>
    <property type="match status" value="1"/>
</dbReference>
<keyword evidence="23" id="KW-1185">Reference proteome</keyword>
<evidence type="ECO:0000256" key="17">
    <source>
        <dbReference type="ARBA" id="ARBA00023170"/>
    </source>
</evidence>
<evidence type="ECO:0000256" key="18">
    <source>
        <dbReference type="PROSITE-ProRule" id="PRU10141"/>
    </source>
</evidence>
<keyword evidence="8 19" id="KW-0812">Transmembrane</keyword>
<keyword evidence="6" id="KW-0723">Serine/threonine-protein kinase</keyword>
<sequence>MWIVFVVVIATTTSVVGITCYCESYCPDGRENGTCEEQVGGYCFSAVEDVWDPKIKEYIPEWSFGCLPPVEQSLMQCKGDLAPLLNQRSITCCNDRDLCNKMSLPVYKPWTSRQPDSFPSAETIVTMAASASASIILMIVIVAGFIVLQRLRKSKRRRSIIQKSFRSNLEELIDKSSGSGSGLPLLVQRTIARQLSLSRCVGKGRYGEVWLATWRGERVAVKVFFTLEEASWFRETEIYQTVLMRHENILGFIAADIKGTGTWTQMLLITDYHERGSLHDYLQTTVLDHSALLTICFSIASGMSHLHMEIFGTRGKPAIAHRDVKSRNILVKLNGECVLADFGMAVRFMSDKGTVEIPPNTRVGTKRYMAPEILEERVSTNLFESFKMADMYSVGLVFWEVCRRCGTPEDVSSSQSAEAYALPYHDVVPGDPSFEDMRLAICVKKLRPQIPSRWKSDSILAPLSKVMAECWHENPAVRLTALRVKKTLAMLRSNIMIKDDLV</sequence>
<evidence type="ECO:0000256" key="9">
    <source>
        <dbReference type="ARBA" id="ARBA00022723"/>
    </source>
</evidence>
<evidence type="ECO:0000256" key="11">
    <source>
        <dbReference type="ARBA" id="ARBA00022741"/>
    </source>
</evidence>
<dbReference type="Gene3D" id="2.10.60.10">
    <property type="entry name" value="CD59"/>
    <property type="match status" value="1"/>
</dbReference>
<feature type="binding site" evidence="18">
    <location>
        <position position="222"/>
    </location>
    <ligand>
        <name>ATP</name>
        <dbReference type="ChEBI" id="CHEBI:30616"/>
    </ligand>
</feature>
<evidence type="ECO:0000256" key="1">
    <source>
        <dbReference type="ARBA" id="ARBA00001936"/>
    </source>
</evidence>
<dbReference type="InterPro" id="IPR000472">
    <property type="entry name" value="Activin_recp"/>
</dbReference>
<dbReference type="Gene3D" id="1.10.510.10">
    <property type="entry name" value="Transferase(Phosphotransferase) domain 1"/>
    <property type="match status" value="1"/>
</dbReference>
<accession>A0A6J0B9D1</accession>
<evidence type="ECO:0000256" key="14">
    <source>
        <dbReference type="ARBA" id="ARBA00022842"/>
    </source>
</evidence>
<keyword evidence="17 24" id="KW-0675">Receptor</keyword>
<dbReference type="Pfam" id="PF07714">
    <property type="entry name" value="PK_Tyr_Ser-Thr"/>
    <property type="match status" value="1"/>
</dbReference>
<dbReference type="InterPro" id="IPR000333">
    <property type="entry name" value="TGFB_receptor"/>
</dbReference>
<evidence type="ECO:0000256" key="13">
    <source>
        <dbReference type="ARBA" id="ARBA00022840"/>
    </source>
</evidence>
<dbReference type="KEGG" id="nlo:107218268"/>
<dbReference type="InterPro" id="IPR003605">
    <property type="entry name" value="GS_dom"/>
</dbReference>
<comment type="cofactor">
    <cofactor evidence="2">
        <name>Mg(2+)</name>
        <dbReference type="ChEBI" id="CHEBI:18420"/>
    </cofactor>
</comment>
<dbReference type="GO" id="GO:0043235">
    <property type="term" value="C:receptor complex"/>
    <property type="evidence" value="ECO:0007669"/>
    <property type="project" value="TreeGrafter"/>
</dbReference>
<evidence type="ECO:0000259" key="21">
    <source>
        <dbReference type="PROSITE" id="PS50011"/>
    </source>
</evidence>
<dbReference type="GO" id="GO:0005886">
    <property type="term" value="C:plasma membrane"/>
    <property type="evidence" value="ECO:0007669"/>
    <property type="project" value="TreeGrafter"/>
</dbReference>
<dbReference type="SUPFAM" id="SSF56112">
    <property type="entry name" value="Protein kinase-like (PK-like)"/>
    <property type="match status" value="1"/>
</dbReference>
<evidence type="ECO:0000256" key="2">
    <source>
        <dbReference type="ARBA" id="ARBA00001946"/>
    </source>
</evidence>
<dbReference type="InterPro" id="IPR011009">
    <property type="entry name" value="Kinase-like_dom_sf"/>
</dbReference>
<dbReference type="InterPro" id="IPR008271">
    <property type="entry name" value="Ser/Thr_kinase_AS"/>
</dbReference>
<dbReference type="InterPro" id="IPR000719">
    <property type="entry name" value="Prot_kinase_dom"/>
</dbReference>
<dbReference type="InterPro" id="IPR001245">
    <property type="entry name" value="Ser-Thr/Tyr_kinase_cat_dom"/>
</dbReference>
<dbReference type="FunCoup" id="A0A6J0B9D1">
    <property type="interactions" value="791"/>
</dbReference>
<keyword evidence="13 18" id="KW-0067">ATP-binding</keyword>